<dbReference type="SUPFAM" id="SSF48452">
    <property type="entry name" value="TPR-like"/>
    <property type="match status" value="1"/>
</dbReference>
<evidence type="ECO:0000313" key="3">
    <source>
        <dbReference type="EMBL" id="KAI5063608.1"/>
    </source>
</evidence>
<evidence type="ECO:0000256" key="2">
    <source>
        <dbReference type="PROSITE-ProRule" id="PRU00708"/>
    </source>
</evidence>
<proteinExistence type="predicted"/>
<feature type="repeat" description="PPR" evidence="2">
    <location>
        <begin position="314"/>
        <end position="348"/>
    </location>
</feature>
<protein>
    <recommendedName>
        <fullName evidence="5">Pentatricopeptide repeat-containing protein</fullName>
    </recommendedName>
</protein>
<sequence>MAIAVAEGMWAVEACFEIVQECRRSKDGRRARATHLQLCNTGLEAHPALGNHLVPMLVECDALPLGHQLFHRLCRRNEHSWTSLMHGYVESGDYQLALDLFPAMQRDRVPPGGHTYATLLKACTKLKDLHHGQELHALVVSEMLESDSVIGNNLITLYFKCESLVDARAVFEELPVRTIVSWNALVGGYAEVGLGKEALECLEGMQRQGLSPDEFTYVSFLKACGIVSMVEKGQELHARVVEQGYEGDNFVGNALVDMYANCGLLIEAHGTFEQLWVQDLVSWTALIVGYAEQGEGLKAHKLFEELQSKGLPLDIVLWSGVMLGYAKEGRGDAAFTLFGRMQEQGILPNRVTFLNILKACSQMSSNSIGNRIYSQLINSCVNEPTESTIHNTLVDMCGKCGNLSQARDLFDMTPTSNIVRWNALMMAYARQGNMEEVFELFEKMKEKHIRPDEVTLLSLLTACCHAGLVSKGLMLFEAMNTEFSLHPSFNHFNCMLDLLGRAGQLHEAVLMLRRSFSSDFVGWCILLTACRKWGDVVAGKEAFASILKLNIEHVTAYIEMSYIYSDANMWEEAKKVDAMRLRLQEGCRELAV</sequence>
<evidence type="ECO:0008006" key="5">
    <source>
        <dbReference type="Google" id="ProtNLM"/>
    </source>
</evidence>
<comment type="caution">
    <text evidence="3">The sequence shown here is derived from an EMBL/GenBank/DDBJ whole genome shotgun (WGS) entry which is preliminary data.</text>
</comment>
<feature type="repeat" description="PPR" evidence="2">
    <location>
        <begin position="417"/>
        <end position="451"/>
    </location>
</feature>
<feature type="repeat" description="PPR" evidence="2">
    <location>
        <begin position="178"/>
        <end position="212"/>
    </location>
</feature>
<name>A0A9D4Z5W9_ADICA</name>
<dbReference type="GO" id="GO:0048731">
    <property type="term" value="P:system development"/>
    <property type="evidence" value="ECO:0007669"/>
    <property type="project" value="UniProtKB-ARBA"/>
</dbReference>
<feature type="repeat" description="PPR" evidence="2">
    <location>
        <begin position="77"/>
        <end position="111"/>
    </location>
</feature>
<dbReference type="OrthoDB" id="601293at2759"/>
<gene>
    <name evidence="3" type="ORF">GOP47_0022155</name>
</gene>
<dbReference type="GO" id="GO:0009451">
    <property type="term" value="P:RNA modification"/>
    <property type="evidence" value="ECO:0007669"/>
    <property type="project" value="InterPro"/>
</dbReference>
<dbReference type="Proteomes" id="UP000886520">
    <property type="component" value="Chromosome 21"/>
</dbReference>
<dbReference type="PANTHER" id="PTHR47926">
    <property type="entry name" value="PENTATRICOPEPTIDE REPEAT-CONTAINING PROTEIN"/>
    <property type="match status" value="1"/>
</dbReference>
<dbReference type="InterPro" id="IPR011990">
    <property type="entry name" value="TPR-like_helical_dom_sf"/>
</dbReference>
<dbReference type="EMBL" id="JABFUD020000021">
    <property type="protein sequence ID" value="KAI5063608.1"/>
    <property type="molecule type" value="Genomic_DNA"/>
</dbReference>
<dbReference type="PROSITE" id="PS51375">
    <property type="entry name" value="PPR"/>
    <property type="match status" value="5"/>
</dbReference>
<organism evidence="3 4">
    <name type="scientific">Adiantum capillus-veneris</name>
    <name type="common">Maidenhair fern</name>
    <dbReference type="NCBI Taxonomy" id="13818"/>
    <lineage>
        <taxon>Eukaryota</taxon>
        <taxon>Viridiplantae</taxon>
        <taxon>Streptophyta</taxon>
        <taxon>Embryophyta</taxon>
        <taxon>Tracheophyta</taxon>
        <taxon>Polypodiopsida</taxon>
        <taxon>Polypodiidae</taxon>
        <taxon>Polypodiales</taxon>
        <taxon>Pteridineae</taxon>
        <taxon>Pteridaceae</taxon>
        <taxon>Vittarioideae</taxon>
        <taxon>Adiantum</taxon>
    </lineage>
</organism>
<feature type="repeat" description="PPR" evidence="2">
    <location>
        <begin position="279"/>
        <end position="313"/>
    </location>
</feature>
<dbReference type="Pfam" id="PF13812">
    <property type="entry name" value="PPR_3"/>
    <property type="match status" value="1"/>
</dbReference>
<evidence type="ECO:0000256" key="1">
    <source>
        <dbReference type="ARBA" id="ARBA00022737"/>
    </source>
</evidence>
<dbReference type="AlphaFoldDB" id="A0A9D4Z5W9"/>
<reference evidence="3" key="1">
    <citation type="submission" date="2021-01" db="EMBL/GenBank/DDBJ databases">
        <title>Adiantum capillus-veneris genome.</title>
        <authorList>
            <person name="Fang Y."/>
            <person name="Liao Q."/>
        </authorList>
    </citation>
    <scope>NUCLEOTIDE SEQUENCE</scope>
    <source>
        <strain evidence="3">H3</strain>
        <tissue evidence="3">Leaf</tissue>
    </source>
</reference>
<keyword evidence="1" id="KW-0677">Repeat</keyword>
<dbReference type="InterPro" id="IPR002885">
    <property type="entry name" value="PPR_rpt"/>
</dbReference>
<dbReference type="Gene3D" id="1.25.40.10">
    <property type="entry name" value="Tetratricopeptide repeat domain"/>
    <property type="match status" value="3"/>
</dbReference>
<dbReference type="Pfam" id="PF13041">
    <property type="entry name" value="PPR_2"/>
    <property type="match status" value="3"/>
</dbReference>
<accession>A0A9D4Z5W9</accession>
<dbReference type="GO" id="GO:0003723">
    <property type="term" value="F:RNA binding"/>
    <property type="evidence" value="ECO:0007669"/>
    <property type="project" value="InterPro"/>
</dbReference>
<dbReference type="Pfam" id="PF01535">
    <property type="entry name" value="PPR"/>
    <property type="match status" value="2"/>
</dbReference>
<evidence type="ECO:0000313" key="4">
    <source>
        <dbReference type="Proteomes" id="UP000886520"/>
    </source>
</evidence>
<dbReference type="FunFam" id="1.25.40.10:FF:000158">
    <property type="entry name" value="pentatricopeptide repeat-containing protein At2g33680"/>
    <property type="match status" value="1"/>
</dbReference>
<dbReference type="InterPro" id="IPR046960">
    <property type="entry name" value="PPR_At4g14850-like_plant"/>
</dbReference>
<keyword evidence="4" id="KW-1185">Reference proteome</keyword>
<dbReference type="NCBIfam" id="TIGR00756">
    <property type="entry name" value="PPR"/>
    <property type="match status" value="5"/>
</dbReference>
<dbReference type="FunFam" id="1.25.40.10:FF:000344">
    <property type="entry name" value="Pentatricopeptide repeat-containing protein"/>
    <property type="match status" value="1"/>
</dbReference>